<dbReference type="GO" id="GO:0043565">
    <property type="term" value="F:sequence-specific DNA binding"/>
    <property type="evidence" value="ECO:0007669"/>
    <property type="project" value="InterPro"/>
</dbReference>
<dbReference type="Proteomes" id="UP000012137">
    <property type="component" value="Unassembled WGS sequence"/>
</dbReference>
<dbReference type="SUPFAM" id="SSF46689">
    <property type="entry name" value="Homeodomain-like"/>
    <property type="match status" value="1"/>
</dbReference>
<dbReference type="AlphaFoldDB" id="M6K1D8"/>
<evidence type="ECO:0000313" key="5">
    <source>
        <dbReference type="Proteomes" id="UP000012137"/>
    </source>
</evidence>
<dbReference type="InterPro" id="IPR018060">
    <property type="entry name" value="HTH_AraC"/>
</dbReference>
<keyword evidence="2" id="KW-0804">Transcription</keyword>
<protein>
    <submittedName>
        <fullName evidence="4">Transcriptional regulator, AraC family</fullName>
    </submittedName>
</protein>
<dbReference type="Pfam" id="PF00165">
    <property type="entry name" value="HTH_AraC"/>
    <property type="match status" value="1"/>
</dbReference>
<gene>
    <name evidence="4" type="ORF">LEP1GSC083_0036</name>
</gene>
<proteinExistence type="predicted"/>
<keyword evidence="1" id="KW-0805">Transcription regulation</keyword>
<dbReference type="PROSITE" id="PS01124">
    <property type="entry name" value="HTH_ARAC_FAMILY_2"/>
    <property type="match status" value="1"/>
</dbReference>
<dbReference type="Gene3D" id="1.10.10.60">
    <property type="entry name" value="Homeodomain-like"/>
    <property type="match status" value="1"/>
</dbReference>
<reference evidence="4 5" key="1">
    <citation type="submission" date="2013-01" db="EMBL/GenBank/DDBJ databases">
        <authorList>
            <person name="Harkins D.M."/>
            <person name="Durkin A.S."/>
            <person name="Brinkac L.M."/>
            <person name="Haft D.H."/>
            <person name="Selengut J.D."/>
            <person name="Sanka R."/>
            <person name="DePew J."/>
            <person name="Purushe J."/>
            <person name="Peacock S.J."/>
            <person name="Thaipadungpanit J."/>
            <person name="Wuthiekanun V.W."/>
            <person name="Day N.P."/>
            <person name="Vinetz J.M."/>
            <person name="Sutton G.G."/>
            <person name="Nierman W.C."/>
            <person name="Fouts D.E."/>
        </authorList>
    </citation>
    <scope>NUCLEOTIDE SEQUENCE [LARGE SCALE GENOMIC DNA]</scope>
    <source>
        <strain evidence="4 5">L0374</strain>
    </source>
</reference>
<dbReference type="GO" id="GO:0003700">
    <property type="term" value="F:DNA-binding transcription factor activity"/>
    <property type="evidence" value="ECO:0007669"/>
    <property type="project" value="InterPro"/>
</dbReference>
<feature type="domain" description="HTH araC/xylS-type" evidence="3">
    <location>
        <begin position="1"/>
        <end position="43"/>
    </location>
</feature>
<evidence type="ECO:0000256" key="2">
    <source>
        <dbReference type="ARBA" id="ARBA00023163"/>
    </source>
</evidence>
<sequence length="57" mass="6495">MIRIKLNYNLLTIALECGFNSASSLHRACIKFTGKSPRDLRQELLSNTEIQRKGKSE</sequence>
<dbReference type="InterPro" id="IPR009057">
    <property type="entry name" value="Homeodomain-like_sf"/>
</dbReference>
<evidence type="ECO:0000313" key="4">
    <source>
        <dbReference type="EMBL" id="EMN27936.1"/>
    </source>
</evidence>
<dbReference type="EMBL" id="AHMZ02000149">
    <property type="protein sequence ID" value="EMN27936.1"/>
    <property type="molecule type" value="Genomic_DNA"/>
</dbReference>
<name>M6K1D8_LEPIR</name>
<evidence type="ECO:0000256" key="1">
    <source>
        <dbReference type="ARBA" id="ARBA00023015"/>
    </source>
</evidence>
<comment type="caution">
    <text evidence="4">The sequence shown here is derived from an EMBL/GenBank/DDBJ whole genome shotgun (WGS) entry which is preliminary data.</text>
</comment>
<accession>M6K1D8</accession>
<organism evidence="4 5">
    <name type="scientific">Leptospira interrogans serovar Pyrogenes str. L0374</name>
    <dbReference type="NCBI Taxonomy" id="1049928"/>
    <lineage>
        <taxon>Bacteria</taxon>
        <taxon>Pseudomonadati</taxon>
        <taxon>Spirochaetota</taxon>
        <taxon>Spirochaetia</taxon>
        <taxon>Leptospirales</taxon>
        <taxon>Leptospiraceae</taxon>
        <taxon>Leptospira</taxon>
    </lineage>
</organism>
<evidence type="ECO:0000259" key="3">
    <source>
        <dbReference type="PROSITE" id="PS01124"/>
    </source>
</evidence>